<evidence type="ECO:0000313" key="3">
    <source>
        <dbReference type="Proteomes" id="UP001358586"/>
    </source>
</evidence>
<evidence type="ECO:0000256" key="1">
    <source>
        <dbReference type="SAM" id="MobiDB-lite"/>
    </source>
</evidence>
<evidence type="ECO:0000313" key="2">
    <source>
        <dbReference type="EMBL" id="KAK5825863.1"/>
    </source>
</evidence>
<reference evidence="2 3" key="1">
    <citation type="submission" date="2023-03" db="EMBL/GenBank/DDBJ databases">
        <title>WGS of Gossypium arboreum.</title>
        <authorList>
            <person name="Yu D."/>
        </authorList>
    </citation>
    <scope>NUCLEOTIDE SEQUENCE [LARGE SCALE GENOMIC DNA]</scope>
    <source>
        <tissue evidence="2">Leaf</tissue>
    </source>
</reference>
<feature type="region of interest" description="Disordered" evidence="1">
    <location>
        <begin position="1"/>
        <end position="30"/>
    </location>
</feature>
<protein>
    <submittedName>
        <fullName evidence="2">Uncharacterized protein</fullName>
    </submittedName>
</protein>
<comment type="caution">
    <text evidence="2">The sequence shown here is derived from an EMBL/GenBank/DDBJ whole genome shotgun (WGS) entry which is preliminary data.</text>
</comment>
<keyword evidence="3" id="KW-1185">Reference proteome</keyword>
<dbReference type="Proteomes" id="UP001358586">
    <property type="component" value="Chromosome 6"/>
</dbReference>
<proteinExistence type="predicted"/>
<sequence>MMTTMVKGKVNVGEGSDTLDNPIPPYDDTGVYHEDLSIQLPGVTIQIPRVNELPTGEEPREVDKVKSIMDEKAHKFSLIE</sequence>
<accession>A0ABR0PN47</accession>
<gene>
    <name evidence="2" type="ORF">PVK06_020736</name>
</gene>
<name>A0ABR0PN47_GOSAR</name>
<organism evidence="2 3">
    <name type="scientific">Gossypium arboreum</name>
    <name type="common">Tree cotton</name>
    <name type="synonym">Gossypium nanking</name>
    <dbReference type="NCBI Taxonomy" id="29729"/>
    <lineage>
        <taxon>Eukaryota</taxon>
        <taxon>Viridiplantae</taxon>
        <taxon>Streptophyta</taxon>
        <taxon>Embryophyta</taxon>
        <taxon>Tracheophyta</taxon>
        <taxon>Spermatophyta</taxon>
        <taxon>Magnoliopsida</taxon>
        <taxon>eudicotyledons</taxon>
        <taxon>Gunneridae</taxon>
        <taxon>Pentapetalae</taxon>
        <taxon>rosids</taxon>
        <taxon>malvids</taxon>
        <taxon>Malvales</taxon>
        <taxon>Malvaceae</taxon>
        <taxon>Malvoideae</taxon>
        <taxon>Gossypium</taxon>
    </lineage>
</organism>
<dbReference type="EMBL" id="JARKNE010000006">
    <property type="protein sequence ID" value="KAK5825863.1"/>
    <property type="molecule type" value="Genomic_DNA"/>
</dbReference>